<protein>
    <submittedName>
        <fullName evidence="2">Membrane protein</fullName>
    </submittedName>
</protein>
<keyword evidence="3" id="KW-1185">Reference proteome</keyword>
<feature type="transmembrane region" description="Helical" evidence="1">
    <location>
        <begin position="91"/>
        <end position="110"/>
    </location>
</feature>
<dbReference type="RefSeq" id="WP_068863186.1">
    <property type="nucleotide sequence ID" value="NZ_LZYB01000002.1"/>
</dbReference>
<feature type="transmembrane region" description="Helical" evidence="1">
    <location>
        <begin position="159"/>
        <end position="179"/>
    </location>
</feature>
<keyword evidence="1" id="KW-0472">Membrane</keyword>
<organism evidence="2 3">
    <name type="scientific">Erythrobacter dokdonensis DSW-74</name>
    <dbReference type="NCBI Taxonomy" id="1300349"/>
    <lineage>
        <taxon>Bacteria</taxon>
        <taxon>Pseudomonadati</taxon>
        <taxon>Pseudomonadota</taxon>
        <taxon>Alphaproteobacteria</taxon>
        <taxon>Sphingomonadales</taxon>
        <taxon>Erythrobacteraceae</taxon>
        <taxon>Erythrobacter/Porphyrobacter group</taxon>
        <taxon>Erythrobacter</taxon>
    </lineage>
</organism>
<feature type="transmembrane region" description="Helical" evidence="1">
    <location>
        <begin position="130"/>
        <end position="152"/>
    </location>
</feature>
<sequence>MFIGHFAPAFIAAAVSPKSPRLGTLFVAAQLVDWAFFALALIGVEKLRVDPAASVMVPLDLYHMPYTHSLIGASVWALACLAVVAAWQRNLFAGVLAGLVVVSHWGLDWLVHVPDLTIDGEPPKLGLGLWNYPAIAMPLELLLTGGAFAFYVRRTRGPIGPPLVLLAVMLLLQAVNWFAPHPDQAGPFLYLQALLAFAILTALAAWVGENRWFQKRGGLAFGDQ</sequence>
<dbReference type="AlphaFoldDB" id="A0A1A7BJF0"/>
<name>A0A1A7BJF0_9SPHN</name>
<proteinExistence type="predicted"/>
<dbReference type="Proteomes" id="UP000092484">
    <property type="component" value="Unassembled WGS sequence"/>
</dbReference>
<evidence type="ECO:0000256" key="1">
    <source>
        <dbReference type="SAM" id="Phobius"/>
    </source>
</evidence>
<accession>A0A1A7BJF0</accession>
<feature type="transmembrane region" description="Helical" evidence="1">
    <location>
        <begin position="25"/>
        <end position="44"/>
    </location>
</feature>
<keyword evidence="1" id="KW-1133">Transmembrane helix</keyword>
<evidence type="ECO:0000313" key="2">
    <source>
        <dbReference type="EMBL" id="OBV11841.1"/>
    </source>
</evidence>
<comment type="caution">
    <text evidence="2">The sequence shown here is derived from an EMBL/GenBank/DDBJ whole genome shotgun (WGS) entry which is preliminary data.</text>
</comment>
<feature type="transmembrane region" description="Helical" evidence="1">
    <location>
        <begin position="185"/>
        <end position="207"/>
    </location>
</feature>
<feature type="transmembrane region" description="Helical" evidence="1">
    <location>
        <begin position="64"/>
        <end position="84"/>
    </location>
</feature>
<gene>
    <name evidence="2" type="ORF">I603_1284</name>
</gene>
<dbReference type="PATRIC" id="fig|1300349.4.peg.1279"/>
<dbReference type="STRING" id="1300349.I603_1284"/>
<evidence type="ECO:0000313" key="3">
    <source>
        <dbReference type="Proteomes" id="UP000092484"/>
    </source>
</evidence>
<reference evidence="2 3" key="1">
    <citation type="submission" date="2016-06" db="EMBL/GenBank/DDBJ databases">
        <title>Genome sequence of Porphyrobacter dokdonensis DSW-74.</title>
        <authorList>
            <person name="Kim J.F."/>
            <person name="Song J.Y."/>
        </authorList>
    </citation>
    <scope>NUCLEOTIDE SEQUENCE [LARGE SCALE GENOMIC DNA]</scope>
    <source>
        <strain evidence="2 3">DSW-74</strain>
    </source>
</reference>
<dbReference type="EMBL" id="LZYB01000002">
    <property type="protein sequence ID" value="OBV11841.1"/>
    <property type="molecule type" value="Genomic_DNA"/>
</dbReference>
<keyword evidence="1" id="KW-0812">Transmembrane</keyword>